<dbReference type="InterPro" id="IPR014729">
    <property type="entry name" value="Rossmann-like_a/b/a_fold"/>
</dbReference>
<dbReference type="HAMAP" id="MF_02004">
    <property type="entry name" value="Val_tRNA_synth_type1"/>
    <property type="match status" value="1"/>
</dbReference>
<dbReference type="SUPFAM" id="SSF47323">
    <property type="entry name" value="Anticodon-binding domain of a subclass of class I aminoacyl-tRNA synthetases"/>
    <property type="match status" value="1"/>
</dbReference>
<evidence type="ECO:0000256" key="8">
    <source>
        <dbReference type="ARBA" id="ARBA00047552"/>
    </source>
</evidence>
<dbReference type="InterPro" id="IPR033705">
    <property type="entry name" value="Anticodon_Ia_Val"/>
</dbReference>
<gene>
    <name evidence="9" type="primary">valS</name>
    <name evidence="12" type="ORF">OC680_01925</name>
</gene>
<evidence type="ECO:0000256" key="2">
    <source>
        <dbReference type="ARBA" id="ARBA00022598"/>
    </source>
</evidence>
<evidence type="ECO:0000259" key="10">
    <source>
        <dbReference type="Pfam" id="PF00133"/>
    </source>
</evidence>
<dbReference type="Gene3D" id="1.10.730.10">
    <property type="entry name" value="Isoleucyl-tRNA Synthetase, Domain 1"/>
    <property type="match status" value="1"/>
</dbReference>
<name>A0ABT9DEM0_9MOLU</name>
<dbReference type="RefSeq" id="WP_304515434.1">
    <property type="nucleotide sequence ID" value="NZ_JAOSID010000009.1"/>
</dbReference>
<dbReference type="InterPro" id="IPR002300">
    <property type="entry name" value="aa-tRNA-synth_Ia"/>
</dbReference>
<dbReference type="InterPro" id="IPR010978">
    <property type="entry name" value="tRNA-bd_arm"/>
</dbReference>
<dbReference type="InterPro" id="IPR002303">
    <property type="entry name" value="Valyl-tRNA_ligase"/>
</dbReference>
<proteinExistence type="inferred from homology"/>
<evidence type="ECO:0000256" key="6">
    <source>
        <dbReference type="ARBA" id="ARBA00023054"/>
    </source>
</evidence>
<evidence type="ECO:0000256" key="7">
    <source>
        <dbReference type="ARBA" id="ARBA00023146"/>
    </source>
</evidence>
<evidence type="ECO:0000313" key="12">
    <source>
        <dbReference type="EMBL" id="MDO8168229.1"/>
    </source>
</evidence>
<evidence type="ECO:0000256" key="1">
    <source>
        <dbReference type="ARBA" id="ARBA00022490"/>
    </source>
</evidence>
<protein>
    <recommendedName>
        <fullName evidence="9">Valine--tRNA ligase</fullName>
        <ecNumber evidence="9">6.1.1.9</ecNumber>
    </recommendedName>
    <alternativeName>
        <fullName evidence="9">Valyl-tRNA synthetase</fullName>
        <shortName evidence="9">ValRS</shortName>
    </alternativeName>
</protein>
<comment type="domain">
    <text evidence="9">The C-terminal coiled-coil domain is crucial for aminoacylation activity.</text>
</comment>
<keyword evidence="6 9" id="KW-0175">Coiled coil</keyword>
<dbReference type="Gene3D" id="3.40.50.620">
    <property type="entry name" value="HUPs"/>
    <property type="match status" value="2"/>
</dbReference>
<keyword evidence="1 9" id="KW-0963">Cytoplasm</keyword>
<evidence type="ECO:0000313" key="13">
    <source>
        <dbReference type="Proteomes" id="UP001172036"/>
    </source>
</evidence>
<evidence type="ECO:0000256" key="5">
    <source>
        <dbReference type="ARBA" id="ARBA00022917"/>
    </source>
</evidence>
<comment type="similarity">
    <text evidence="9">Belongs to the class-I aminoacyl-tRNA synthetase family. ValS type 1 subfamily.</text>
</comment>
<evidence type="ECO:0000259" key="11">
    <source>
        <dbReference type="Pfam" id="PF08264"/>
    </source>
</evidence>
<dbReference type="Gene3D" id="1.10.287.380">
    <property type="entry name" value="Valyl-tRNA synthetase, C-terminal domain"/>
    <property type="match status" value="1"/>
</dbReference>
<dbReference type="Pfam" id="PF00133">
    <property type="entry name" value="tRNA-synt_1"/>
    <property type="match status" value="1"/>
</dbReference>
<dbReference type="Proteomes" id="UP001172036">
    <property type="component" value="Unassembled WGS sequence"/>
</dbReference>
<dbReference type="SUPFAM" id="SSF50677">
    <property type="entry name" value="ValRS/IleRS/LeuRS editing domain"/>
    <property type="match status" value="1"/>
</dbReference>
<dbReference type="InterPro" id="IPR009080">
    <property type="entry name" value="tRNAsynth_Ia_anticodon-bd"/>
</dbReference>
<reference evidence="12 13" key="1">
    <citation type="journal article" date="2023" name="Int. J. Syst. Evol. Microbiol.">
        <title>The observation of taxonomic boundaries for the 16SrII and 16SrXXV phytoplasmas using genome-based delimitation.</title>
        <authorList>
            <person name="Rodrigues Jardim B."/>
            <person name="Tran-Nguyen L.T.T."/>
            <person name="Gambley C."/>
            <person name="Al-Sadi A.M."/>
            <person name="Al-Subhi A.M."/>
            <person name="Foissac X."/>
            <person name="Salar P."/>
            <person name="Cai H."/>
            <person name="Yang J.Y."/>
            <person name="Davis R."/>
            <person name="Jones L."/>
            <person name="Rodoni B."/>
            <person name="Constable F.E."/>
        </authorList>
    </citation>
    <scope>NUCLEOTIDE SEQUENCE [LARGE SCALE GENOMIC DNA]</scope>
    <source>
        <strain evidence="12">BAWM-155c</strain>
    </source>
</reference>
<keyword evidence="7 9" id="KW-0030">Aminoacyl-tRNA synthetase</keyword>
<dbReference type="SUPFAM" id="SSF46589">
    <property type="entry name" value="tRNA-binding arm"/>
    <property type="match status" value="1"/>
</dbReference>
<feature type="domain" description="Methionyl/Valyl/Leucyl/Isoleucyl-tRNA synthetase anticodon-binding" evidence="11">
    <location>
        <begin position="598"/>
        <end position="737"/>
    </location>
</feature>
<dbReference type="InterPro" id="IPR013155">
    <property type="entry name" value="M/V/L/I-tRNA-synth_anticd-bd"/>
</dbReference>
<sequence>MKSKYNFKSIEKDRYQNWLNKKYFKTDNNAGKKPFTIVIPPPNITGNLHLGHAWNNILQDILVRRHKMLGYDVLFVPGTDHAGIATQIKIKKKLKAEGWSEQKLTKEIFLEYAEIWRKEYISNIHQQWKALGLHLDYDYERFTLDQGFNETVTKVFIQMYQKKLIYRDYKIVNWDSLAQTTISDTEVSYKEIEGKMFYLKYLLVDACHLNREAVEVATTRPETIFVDQALMAHPDDKRYKDLIGKKVFIPDSNIKIPIMTDSYVDMSFGTGLLKVTPAHDFNDFIIGKKHNLKAVLCINPDGTMNKLAQKYQGLDRFICREKLVSDLMQKNLVSKVASYTHSVGFASVSGSVIEPRLSLQWFLKTKEISKLILEKHKINFFPGRFLKSFNDWLSNVEDWCISRQLWWGHSIPVWYKENHEMKVQLKDPGDGFAKDSDVLDTWFSSALWPLCTLGWPDKDMSLFQRRFPINVLITGYDILTFWVSKMVLQSMYLTQQIPFKHVLLHGLVRDEKGDKMSKSKENGVDPLEIIDRYGVDALRWFLATNSSPGSDLYYSETKMLSSRNFINKLWNISRFVQLNVQIPPQTNFKTELLSLPEKFLLTQLSKLMYKTNLSYSKYEFNFIGDLLYSFVWEDLANWGLEFWKISFKNNLLDKSELFDNTRKFLLYVLQIVLQMLHPFIPFVTDAIYETLGFKQSIINEKLPRLSYYDQESFDTFAIIKEVIVKMRNFRQKNKITDRFLLPLCIVTSIHKINAFKLLLSTLTILLKASLIDFQDKFPDSNYKLLFFSKEIYVFLDSKVFREIQNVSLKENLSQQIKKLLKEIERSKKILSNVSFLQKANKLKIKEEKEKYYRYLDQYRKLTENDFFKDI</sequence>
<dbReference type="Pfam" id="PF08264">
    <property type="entry name" value="Anticodon_1"/>
    <property type="match status" value="1"/>
</dbReference>
<dbReference type="NCBIfam" id="TIGR00422">
    <property type="entry name" value="valS"/>
    <property type="match status" value="1"/>
</dbReference>
<dbReference type="InterPro" id="IPR037118">
    <property type="entry name" value="Val-tRNA_synth_C_sf"/>
</dbReference>
<evidence type="ECO:0000256" key="3">
    <source>
        <dbReference type="ARBA" id="ARBA00022741"/>
    </source>
</evidence>
<feature type="short sequence motif" description="'KMSKS' region" evidence="9">
    <location>
        <begin position="515"/>
        <end position="519"/>
    </location>
</feature>
<dbReference type="PANTHER" id="PTHR11946">
    <property type="entry name" value="VALYL-TRNA SYNTHETASES"/>
    <property type="match status" value="1"/>
</dbReference>
<dbReference type="SUPFAM" id="SSF52374">
    <property type="entry name" value="Nucleotidylyl transferase"/>
    <property type="match status" value="1"/>
</dbReference>
<dbReference type="InterPro" id="IPR001412">
    <property type="entry name" value="aa-tRNA-synth_I_CS"/>
</dbReference>
<feature type="coiled-coil region" evidence="9">
    <location>
        <begin position="809"/>
        <end position="864"/>
    </location>
</feature>
<dbReference type="NCBIfam" id="NF004349">
    <property type="entry name" value="PRK05729.1"/>
    <property type="match status" value="1"/>
</dbReference>
<comment type="catalytic activity">
    <reaction evidence="8 9">
        <text>tRNA(Val) + L-valine + ATP = L-valyl-tRNA(Val) + AMP + diphosphate</text>
        <dbReference type="Rhea" id="RHEA:10704"/>
        <dbReference type="Rhea" id="RHEA-COMP:9672"/>
        <dbReference type="Rhea" id="RHEA-COMP:9708"/>
        <dbReference type="ChEBI" id="CHEBI:30616"/>
        <dbReference type="ChEBI" id="CHEBI:33019"/>
        <dbReference type="ChEBI" id="CHEBI:57762"/>
        <dbReference type="ChEBI" id="CHEBI:78442"/>
        <dbReference type="ChEBI" id="CHEBI:78537"/>
        <dbReference type="ChEBI" id="CHEBI:456215"/>
        <dbReference type="EC" id="6.1.1.9"/>
    </reaction>
</comment>
<dbReference type="PRINTS" id="PR00986">
    <property type="entry name" value="TRNASYNTHVAL"/>
</dbReference>
<comment type="domain">
    <text evidence="9">ValRS has two distinct active sites: one for aminoacylation and one for editing. The misactivated threonine is translocated from the active site to the editing site.</text>
</comment>
<keyword evidence="4 9" id="KW-0067">ATP-binding</keyword>
<comment type="subunit">
    <text evidence="9">Monomer.</text>
</comment>
<feature type="domain" description="Aminoacyl-tRNA synthetase class Ia" evidence="10">
    <location>
        <begin position="14"/>
        <end position="421"/>
    </location>
</feature>
<evidence type="ECO:0000256" key="9">
    <source>
        <dbReference type="HAMAP-Rule" id="MF_02004"/>
    </source>
</evidence>
<dbReference type="EC" id="6.1.1.9" evidence="9"/>
<accession>A0ABT9DEM0</accession>
<dbReference type="PANTHER" id="PTHR11946:SF93">
    <property type="entry name" value="VALINE--TRNA LIGASE, CHLOROPLASTIC_MITOCHONDRIAL 2"/>
    <property type="match status" value="1"/>
</dbReference>
<organism evidence="12 13">
    <name type="scientific">Candidatus Phytoplasma melaleucae</name>
    <dbReference type="NCBI Taxonomy" id="2982630"/>
    <lineage>
        <taxon>Bacteria</taxon>
        <taxon>Bacillati</taxon>
        <taxon>Mycoplasmatota</taxon>
        <taxon>Mollicutes</taxon>
        <taxon>Acholeplasmatales</taxon>
        <taxon>Acholeplasmataceae</taxon>
        <taxon>Candidatus Phytoplasma</taxon>
    </lineage>
</organism>
<dbReference type="InterPro" id="IPR009008">
    <property type="entry name" value="Val/Leu/Ile-tRNA-synth_edit"/>
</dbReference>
<comment type="caution">
    <text evidence="12">The sequence shown here is derived from an EMBL/GenBank/DDBJ whole genome shotgun (WGS) entry which is preliminary data.</text>
</comment>
<feature type="short sequence motif" description="'HIGH' region" evidence="9">
    <location>
        <begin position="42"/>
        <end position="52"/>
    </location>
</feature>
<keyword evidence="2 9" id="KW-0436">Ligase</keyword>
<dbReference type="GO" id="GO:0004832">
    <property type="term" value="F:valine-tRNA ligase activity"/>
    <property type="evidence" value="ECO:0007669"/>
    <property type="project" value="UniProtKB-EC"/>
</dbReference>
<comment type="function">
    <text evidence="9">Catalyzes the attachment of valine to tRNA(Val). As ValRS can inadvertently accommodate and process structurally similar amino acids such as threonine, to avoid such errors, it has a 'posttransfer' editing activity that hydrolyzes mischarged Thr-tRNA(Val) in a tRNA-dependent manner.</text>
</comment>
<evidence type="ECO:0000256" key="4">
    <source>
        <dbReference type="ARBA" id="ARBA00022840"/>
    </source>
</evidence>
<keyword evidence="5 9" id="KW-0648">Protein biosynthesis</keyword>
<keyword evidence="3 9" id="KW-0547">Nucleotide-binding</keyword>
<dbReference type="PROSITE" id="PS00178">
    <property type="entry name" value="AA_TRNA_LIGASE_I"/>
    <property type="match status" value="1"/>
</dbReference>
<dbReference type="EMBL" id="JAOSID010000009">
    <property type="protein sequence ID" value="MDO8168229.1"/>
    <property type="molecule type" value="Genomic_DNA"/>
</dbReference>
<feature type="binding site" evidence="9">
    <location>
        <position position="518"/>
    </location>
    <ligand>
        <name>ATP</name>
        <dbReference type="ChEBI" id="CHEBI:30616"/>
    </ligand>
</feature>
<keyword evidence="13" id="KW-1185">Reference proteome</keyword>
<dbReference type="CDD" id="cd07962">
    <property type="entry name" value="Anticodon_Ia_Val"/>
    <property type="match status" value="1"/>
</dbReference>
<comment type="subcellular location">
    <subcellularLocation>
        <location evidence="9">Cytoplasm</location>
    </subcellularLocation>
</comment>